<dbReference type="SFLD" id="SFLDS00057">
    <property type="entry name" value="Glutaminase/Asparaginase"/>
    <property type="match status" value="1"/>
</dbReference>
<dbReference type="InterPro" id="IPR036152">
    <property type="entry name" value="Asp/glu_Ase-like_sf"/>
</dbReference>
<reference evidence="6 7" key="1">
    <citation type="submission" date="2023-04" db="EMBL/GenBank/DDBJ databases">
        <title>A long-awaited taxogenomic arrangement of the family Halomonadaceae.</title>
        <authorList>
            <person name="De La Haba R."/>
            <person name="Chuvochina M."/>
            <person name="Wittouck S."/>
            <person name="Arahal D.R."/>
            <person name="Sanchez-Porro C."/>
            <person name="Hugenholtz P."/>
            <person name="Ventosa A."/>
        </authorList>
    </citation>
    <scope>NUCLEOTIDE SEQUENCE [LARGE SCALE GENOMIC DNA]</scope>
    <source>
        <strain evidence="6 7">DSM 22428</strain>
    </source>
</reference>
<organism evidence="6 7">
    <name type="scientific">Larsenimonas suaedae</name>
    <dbReference type="NCBI Taxonomy" id="1851019"/>
    <lineage>
        <taxon>Bacteria</taxon>
        <taxon>Pseudomonadati</taxon>
        <taxon>Pseudomonadota</taxon>
        <taxon>Gammaproteobacteria</taxon>
        <taxon>Oceanospirillales</taxon>
        <taxon>Halomonadaceae</taxon>
        <taxon>Larsenimonas</taxon>
    </lineage>
</organism>
<keyword evidence="7" id="KW-1185">Reference proteome</keyword>
<dbReference type="Gene3D" id="3.40.50.1170">
    <property type="entry name" value="L-asparaginase, N-terminal domain"/>
    <property type="match status" value="1"/>
</dbReference>
<protein>
    <submittedName>
        <fullName evidence="6">Asparaginase</fullName>
    </submittedName>
</protein>
<dbReference type="SUPFAM" id="SSF53774">
    <property type="entry name" value="Glutaminase/Asparaginase"/>
    <property type="match status" value="1"/>
</dbReference>
<dbReference type="Gene3D" id="3.40.50.40">
    <property type="match status" value="1"/>
</dbReference>
<dbReference type="PANTHER" id="PTHR11707:SF28">
    <property type="entry name" value="60 KDA LYSOPHOSPHOLIPASE"/>
    <property type="match status" value="1"/>
</dbReference>
<dbReference type="PIRSF" id="PIRSF500176">
    <property type="entry name" value="L_ASNase"/>
    <property type="match status" value="1"/>
</dbReference>
<dbReference type="SMART" id="SM00870">
    <property type="entry name" value="Asparaginase"/>
    <property type="match status" value="1"/>
</dbReference>
<dbReference type="PANTHER" id="PTHR11707">
    <property type="entry name" value="L-ASPARAGINASE"/>
    <property type="match status" value="1"/>
</dbReference>
<dbReference type="CDD" id="cd08963">
    <property type="entry name" value="L-asparaginase_I"/>
    <property type="match status" value="1"/>
</dbReference>
<dbReference type="Proteomes" id="UP001269375">
    <property type="component" value="Unassembled WGS sequence"/>
</dbReference>
<dbReference type="InterPro" id="IPR027474">
    <property type="entry name" value="L-asparaginase_N"/>
</dbReference>
<comment type="similarity">
    <text evidence="1">Belongs to the asparaginase 1 family.</text>
</comment>
<dbReference type="PIRSF" id="PIRSF001220">
    <property type="entry name" value="L-ASNase_gatD"/>
    <property type="match status" value="1"/>
</dbReference>
<evidence type="ECO:0000256" key="2">
    <source>
        <dbReference type="PROSITE-ProRule" id="PRU10099"/>
    </source>
</evidence>
<dbReference type="InterPro" id="IPR037152">
    <property type="entry name" value="L-asparaginase_N_sf"/>
</dbReference>
<feature type="domain" description="L-asparaginase N-terminal" evidence="4">
    <location>
        <begin position="5"/>
        <end position="178"/>
    </location>
</feature>
<feature type="active site" evidence="2">
    <location>
        <position position="13"/>
    </location>
</feature>
<dbReference type="PROSITE" id="PS00917">
    <property type="entry name" value="ASN_GLN_ASE_2"/>
    <property type="match status" value="1"/>
</dbReference>
<dbReference type="InterPro" id="IPR040919">
    <property type="entry name" value="Asparaginase_C"/>
</dbReference>
<dbReference type="PRINTS" id="PR00139">
    <property type="entry name" value="ASNGLNASE"/>
</dbReference>
<feature type="active site" evidence="3">
    <location>
        <position position="92"/>
    </location>
</feature>
<dbReference type="PROSITE" id="PS51732">
    <property type="entry name" value="ASN_GLN_ASE_3"/>
    <property type="match status" value="1"/>
</dbReference>
<accession>A0ABU1GUZ9</accession>
<dbReference type="InterPro" id="IPR027475">
    <property type="entry name" value="Asparaginase/glutaminase_AS2"/>
</dbReference>
<dbReference type="RefSeq" id="WP_251589434.1">
    <property type="nucleotide sequence ID" value="NZ_JAMLJI010000001.1"/>
</dbReference>
<dbReference type="PROSITE" id="PS00144">
    <property type="entry name" value="ASN_GLN_ASE_1"/>
    <property type="match status" value="1"/>
</dbReference>
<dbReference type="Pfam" id="PF00710">
    <property type="entry name" value="Asparaginase"/>
    <property type="match status" value="1"/>
</dbReference>
<dbReference type="InterPro" id="IPR027473">
    <property type="entry name" value="L-asparaginase_C"/>
</dbReference>
<evidence type="ECO:0000256" key="1">
    <source>
        <dbReference type="ARBA" id="ARBA00010518"/>
    </source>
</evidence>
<evidence type="ECO:0000313" key="7">
    <source>
        <dbReference type="Proteomes" id="UP001269375"/>
    </source>
</evidence>
<name>A0ABU1GUZ9_9GAMM</name>
<sequence length="329" mass="34954">MTGSVHILYTGGTIGMREGPNGLAPADGLDRLARNHQAQSTWATPLPAWSFQALAPLIDSANMTPAHWRRIIEAVRASARAGASGVVVLHGTDTLAYSAAALSFWLKDIDLPVIITGSMWPAGVEEGDAWPNFFGSLQALERAPNGVSLFFHETLMPATRTRKVKSHGWQAFQAVPYADDRVKEQARTQVPVTCELPETMPKVGVFPLYPGVDPALLESMLDTGLDAVVLECFGSGTGPSENGAFMAALKRARDEGVLVVAISQCAQGGVALATYEAGQVLQGVGVRSGGDMTREAAYAKLHFVLAQRGLSAAERAEVIDLNVCGERSI</sequence>
<evidence type="ECO:0000313" key="6">
    <source>
        <dbReference type="EMBL" id="MDR5895645.1"/>
    </source>
</evidence>
<feature type="domain" description="Asparaginase/glutaminase C-terminal" evidence="5">
    <location>
        <begin position="202"/>
        <end position="314"/>
    </location>
</feature>
<evidence type="ECO:0000256" key="3">
    <source>
        <dbReference type="PROSITE-ProRule" id="PRU10100"/>
    </source>
</evidence>
<proteinExistence type="inferred from homology"/>
<comment type="caution">
    <text evidence="6">The sequence shown here is derived from an EMBL/GenBank/DDBJ whole genome shotgun (WGS) entry which is preliminary data.</text>
</comment>
<dbReference type="Pfam" id="PF17763">
    <property type="entry name" value="Asparaginase_C"/>
    <property type="match status" value="1"/>
</dbReference>
<gene>
    <name evidence="6" type="ORF">QC825_06115</name>
</gene>
<dbReference type="InterPro" id="IPR020827">
    <property type="entry name" value="Asparaginase/glutaminase_AS1"/>
</dbReference>
<evidence type="ECO:0000259" key="4">
    <source>
        <dbReference type="Pfam" id="PF00710"/>
    </source>
</evidence>
<dbReference type="EMBL" id="JARWAO010000003">
    <property type="protein sequence ID" value="MDR5895645.1"/>
    <property type="molecule type" value="Genomic_DNA"/>
</dbReference>
<dbReference type="InterPro" id="IPR041725">
    <property type="entry name" value="L-asparaginase_I"/>
</dbReference>
<dbReference type="InterPro" id="IPR006034">
    <property type="entry name" value="Asparaginase/glutaminase-like"/>
</dbReference>
<evidence type="ECO:0000259" key="5">
    <source>
        <dbReference type="Pfam" id="PF17763"/>
    </source>
</evidence>